<organism evidence="1 2">
    <name type="scientific">Hominisplanchenecus murintestinalis</name>
    <dbReference type="NCBI Taxonomy" id="2941517"/>
    <lineage>
        <taxon>Bacteria</taxon>
        <taxon>Bacillati</taxon>
        <taxon>Bacillota</taxon>
        <taxon>Clostridia</taxon>
        <taxon>Lachnospirales</taxon>
        <taxon>Lachnospiraceae</taxon>
        <taxon>Hominisplanchenecus</taxon>
    </lineage>
</organism>
<accession>A0AC61R298</accession>
<name>A0AC61R298_9FIRM</name>
<reference evidence="1" key="1">
    <citation type="submission" date="2019-04" db="EMBL/GenBank/DDBJ databases">
        <title>Microbes associate with the intestines of laboratory mice.</title>
        <authorList>
            <person name="Navarre W."/>
            <person name="Wong E."/>
            <person name="Huang K."/>
            <person name="Tropini C."/>
            <person name="Ng K."/>
            <person name="Yu B."/>
        </authorList>
    </citation>
    <scope>NUCLEOTIDE SEQUENCE</scope>
    <source>
        <strain evidence="1">NM72_1-8</strain>
    </source>
</reference>
<dbReference type="Proteomes" id="UP000307720">
    <property type="component" value="Unassembled WGS sequence"/>
</dbReference>
<comment type="caution">
    <text evidence="1">The sequence shown here is derived from an EMBL/GenBank/DDBJ whole genome shotgun (WGS) entry which is preliminary data.</text>
</comment>
<dbReference type="EMBL" id="SRZB01000002">
    <property type="protein sequence ID" value="TGY00334.1"/>
    <property type="molecule type" value="Genomic_DNA"/>
</dbReference>
<evidence type="ECO:0000313" key="1">
    <source>
        <dbReference type="EMBL" id="TGY00334.1"/>
    </source>
</evidence>
<proteinExistence type="predicted"/>
<gene>
    <name evidence="1" type="ORF">E5357_02190</name>
</gene>
<keyword evidence="2" id="KW-1185">Reference proteome</keyword>
<sequence length="619" mass="70905">MRKLTLNDEILLQIEKPARYIGNEVNSVMKDPSKVDVRFAMCFPDVYEIGMSHLGIQIIYDMLNRRDDIWCERVYSPWTDLDKLMRKKKIPLFALESQSPITDFDFLGITIQYEMCYTNILQILDLSGIPLLAKERDEDSPIVIGGGPCTYNPEPLADFFDIFYIGEGETVYFDLIDLYKEYKQKRLGRKAFLHEAAKIPGIYVPSMYRVSYKEDGTIASFEPIYEDIPARIEKQVVMELTDTYYPEAPVVPFIKATQDRVVLEIQRGCIRGCRFCQAGMIYRPLREKDLPILKNFARNMLKNTGHEEISLSSLSSSDYSNLEGIVNFLIDEFKGQGINVSLPSLRIDAFSLDVMSKVQDVRKSSLTFAPEAGSQRLRDVINKGLTEEVILNGAGQAFEGGWNRVKLYFMLGLPTETEEDMKDIARLADKVARRYYEIPKEQRNGKCQITVSTSFFIPKPFTPFQWAPMNTKEDFLGKAKVVNQEVKEQLNKKSIKYNWHEADVSVLEGVLARGDRKIGKVILRAYKKGSLYDAWGENFDNELWMSSFAEAGIDPDFYAMRNRDKSEILPWDFIDCGVTKKFLWNEWERAQKGQITPNCRMGCSGCGAKSYGGGVCYED</sequence>
<protein>
    <submittedName>
        <fullName evidence="1">TIGR03960 family B12-binding radical SAM protein</fullName>
    </submittedName>
</protein>
<evidence type="ECO:0000313" key="2">
    <source>
        <dbReference type="Proteomes" id="UP000307720"/>
    </source>
</evidence>